<dbReference type="PANTHER" id="PTHR43333">
    <property type="entry name" value="2-HACID_DH_C DOMAIN-CONTAINING PROTEIN"/>
    <property type="match status" value="1"/>
</dbReference>
<protein>
    <submittedName>
        <fullName evidence="4">D-2-hydroxyacid dehydrogenase</fullName>
    </submittedName>
</protein>
<reference evidence="4" key="2">
    <citation type="submission" date="2021-04" db="EMBL/GenBank/DDBJ databases">
        <authorList>
            <person name="Gilroy R."/>
        </authorList>
    </citation>
    <scope>NUCLEOTIDE SEQUENCE</scope>
    <source>
        <strain evidence="4">ChiHejej3B27-3195</strain>
    </source>
</reference>
<dbReference type="Pfam" id="PF02826">
    <property type="entry name" value="2-Hacid_dh_C"/>
    <property type="match status" value="1"/>
</dbReference>
<sequence>MQEAQPRVRFLYEPDLLPPMRFPADFSGDPEFRRSDADQARYEELLDTADALYGVPDVDPAALARVVRANPALCWVHTMAAGGGGLVKAAQLSQEDLSRVTFTTSAGVHGSALAEFALFGLLAGAKELPRLRALQQRREWPGRWPMGQLADSTVLVLGLGGIGSSLAASLTALGAEVIGCSRSGRPVDGASEVVSTDQLGSVLPRVDAIVSTLPGTDATEGLLDAEVFAAVRPGITVVNVGRGTVIDENALLEALDSGAVGFAALDVFEVEPLPAESPLWNHPKVLVSPHTAALTVTEERRIAELFVRNASRILAGETPANIVDTHEFY</sequence>
<gene>
    <name evidence="4" type="ORF">H9871_08940</name>
</gene>
<accession>A0A9D1UTT0</accession>
<dbReference type="EMBL" id="DXGD01000330">
    <property type="protein sequence ID" value="HIX00255.1"/>
    <property type="molecule type" value="Genomic_DNA"/>
</dbReference>
<dbReference type="InterPro" id="IPR006140">
    <property type="entry name" value="D-isomer_DH_NAD-bd"/>
</dbReference>
<dbReference type="InterPro" id="IPR036291">
    <property type="entry name" value="NAD(P)-bd_dom_sf"/>
</dbReference>
<dbReference type="GO" id="GO:0016491">
    <property type="term" value="F:oxidoreductase activity"/>
    <property type="evidence" value="ECO:0007669"/>
    <property type="project" value="UniProtKB-KW"/>
</dbReference>
<evidence type="ECO:0000256" key="1">
    <source>
        <dbReference type="ARBA" id="ARBA00023002"/>
    </source>
</evidence>
<dbReference type="PANTHER" id="PTHR43333:SF1">
    <property type="entry name" value="D-ISOMER SPECIFIC 2-HYDROXYACID DEHYDROGENASE NAD-BINDING DOMAIN-CONTAINING PROTEIN"/>
    <property type="match status" value="1"/>
</dbReference>
<dbReference type="SUPFAM" id="SSF51735">
    <property type="entry name" value="NAD(P)-binding Rossmann-fold domains"/>
    <property type="match status" value="1"/>
</dbReference>
<proteinExistence type="predicted"/>
<feature type="domain" description="D-isomer specific 2-hydroxyacid dehydrogenase NAD-binding" evidence="3">
    <location>
        <begin position="121"/>
        <end position="292"/>
    </location>
</feature>
<reference evidence="4" key="1">
    <citation type="journal article" date="2021" name="PeerJ">
        <title>Extensive microbial diversity within the chicken gut microbiome revealed by metagenomics and culture.</title>
        <authorList>
            <person name="Gilroy R."/>
            <person name="Ravi A."/>
            <person name="Getino M."/>
            <person name="Pursley I."/>
            <person name="Horton D.L."/>
            <person name="Alikhan N.F."/>
            <person name="Baker D."/>
            <person name="Gharbi K."/>
            <person name="Hall N."/>
            <person name="Watson M."/>
            <person name="Adriaenssens E.M."/>
            <person name="Foster-Nyarko E."/>
            <person name="Jarju S."/>
            <person name="Secka A."/>
            <person name="Antonio M."/>
            <person name="Oren A."/>
            <person name="Chaudhuri R.R."/>
            <person name="La Ragione R."/>
            <person name="Hildebrand F."/>
            <person name="Pallen M.J."/>
        </authorList>
    </citation>
    <scope>NUCLEOTIDE SEQUENCE</scope>
    <source>
        <strain evidence="4">ChiHejej3B27-3195</strain>
    </source>
</reference>
<dbReference type="AlphaFoldDB" id="A0A9D1UTT0"/>
<dbReference type="GO" id="GO:0051287">
    <property type="term" value="F:NAD binding"/>
    <property type="evidence" value="ECO:0007669"/>
    <property type="project" value="InterPro"/>
</dbReference>
<name>A0A9D1UTT0_9MICC</name>
<keyword evidence="2" id="KW-0520">NAD</keyword>
<comment type="caution">
    <text evidence="4">The sequence shown here is derived from an EMBL/GenBank/DDBJ whole genome shotgun (WGS) entry which is preliminary data.</text>
</comment>
<dbReference type="CDD" id="cd05300">
    <property type="entry name" value="2-Hacid_dh_1"/>
    <property type="match status" value="1"/>
</dbReference>
<organism evidence="4 5">
    <name type="scientific">Candidatus Nesterenkonia stercoripullorum</name>
    <dbReference type="NCBI Taxonomy" id="2838701"/>
    <lineage>
        <taxon>Bacteria</taxon>
        <taxon>Bacillati</taxon>
        <taxon>Actinomycetota</taxon>
        <taxon>Actinomycetes</taxon>
        <taxon>Micrococcales</taxon>
        <taxon>Micrococcaceae</taxon>
        <taxon>Nesterenkonia</taxon>
    </lineage>
</organism>
<evidence type="ECO:0000259" key="3">
    <source>
        <dbReference type="Pfam" id="PF02826"/>
    </source>
</evidence>
<evidence type="ECO:0000313" key="4">
    <source>
        <dbReference type="EMBL" id="HIX00255.1"/>
    </source>
</evidence>
<dbReference type="Gene3D" id="3.40.50.720">
    <property type="entry name" value="NAD(P)-binding Rossmann-like Domain"/>
    <property type="match status" value="2"/>
</dbReference>
<evidence type="ECO:0000313" key="5">
    <source>
        <dbReference type="Proteomes" id="UP000824151"/>
    </source>
</evidence>
<keyword evidence="1" id="KW-0560">Oxidoreductase</keyword>
<evidence type="ECO:0000256" key="2">
    <source>
        <dbReference type="ARBA" id="ARBA00023027"/>
    </source>
</evidence>
<dbReference type="Proteomes" id="UP000824151">
    <property type="component" value="Unassembled WGS sequence"/>
</dbReference>